<feature type="region of interest" description="Disordered" evidence="1">
    <location>
        <begin position="54"/>
        <end position="107"/>
    </location>
</feature>
<gene>
    <name evidence="3" type="ORF">AM571_PA00309</name>
</gene>
<geneLocation type="plasmid" evidence="4">
    <name>prsp8c3a</name>
</geneLocation>
<dbReference type="Pfam" id="PF02371">
    <property type="entry name" value="Transposase_20"/>
    <property type="match status" value="1"/>
</dbReference>
<sequence>MGYLGLVPGERSTGETVRRGAITKADNGRVRHMLVESAWTYRHPPRVGTRKLYPMERGSIESSRDRMEGSESTDSSLSHVGWTGETRDFRHRRSSQPSLRPHKEGGRRVLLRHVAAPSLRGPFRHWRRRTNPRSILIVEVSFDADDITAVDLGLLHLLIKRMRRAADLGGDRGNSSPRDGYSASCSVIIRTARTSGGEFVRRLASHRPSFSRVGSPAIPERFRSAYAQEMQKPPQLGASFTRRAIEV</sequence>
<dbReference type="Proteomes" id="UP000185109">
    <property type="component" value="Plasmid pRsp8C3a"/>
</dbReference>
<dbReference type="InterPro" id="IPR003346">
    <property type="entry name" value="Transposase_20"/>
</dbReference>
<dbReference type="GO" id="GO:0003677">
    <property type="term" value="F:DNA binding"/>
    <property type="evidence" value="ECO:0007669"/>
    <property type="project" value="InterPro"/>
</dbReference>
<evidence type="ECO:0000256" key="1">
    <source>
        <dbReference type="SAM" id="MobiDB-lite"/>
    </source>
</evidence>
<keyword evidence="3" id="KW-0614">Plasmid</keyword>
<accession>A0A1L5PAJ0</accession>
<organism evidence="3 4">
    <name type="scientific">Rhizobium etli 8C-3</name>
    <dbReference type="NCBI Taxonomy" id="538025"/>
    <lineage>
        <taxon>Bacteria</taxon>
        <taxon>Pseudomonadati</taxon>
        <taxon>Pseudomonadota</taxon>
        <taxon>Alphaproteobacteria</taxon>
        <taxon>Hyphomicrobiales</taxon>
        <taxon>Rhizobiaceae</taxon>
        <taxon>Rhizobium/Agrobacterium group</taxon>
        <taxon>Rhizobium</taxon>
    </lineage>
</organism>
<protein>
    <submittedName>
        <fullName evidence="3">IS110 family insertion sequence transposase domain-containing protein</fullName>
    </submittedName>
</protein>
<feature type="compositionally biased region" description="Basic and acidic residues" evidence="1">
    <location>
        <begin position="58"/>
        <end position="69"/>
    </location>
</feature>
<reference evidence="3 4" key="1">
    <citation type="submission" date="2016-09" db="EMBL/GenBank/DDBJ databases">
        <title>The complete genome sequences of Rhizobium gallicum, symbiovars gallicum and phaseoli, symbionts associated to common bean (Phaseolus vulgaris).</title>
        <authorList>
            <person name="Bustos P."/>
            <person name="Santamaria R.I."/>
            <person name="Perez-Carrascal O.M."/>
            <person name="Juarez S."/>
            <person name="Lozano L."/>
            <person name="Martinez-Flores I."/>
            <person name="Martinez-Romero E."/>
            <person name="Cevallos M."/>
            <person name="Romero D."/>
            <person name="Davila G."/>
            <person name="Gonzalez V."/>
        </authorList>
    </citation>
    <scope>NUCLEOTIDE SEQUENCE [LARGE SCALE GENOMIC DNA]</scope>
    <source>
        <strain evidence="3 4">8C-3</strain>
        <plasmid evidence="4">Plasmid prsp8c3a</plasmid>
    </source>
</reference>
<dbReference type="EMBL" id="CP017242">
    <property type="protein sequence ID" value="APO77191.1"/>
    <property type="molecule type" value="Genomic_DNA"/>
</dbReference>
<feature type="domain" description="Transposase IS116/IS110/IS902 C-terminal" evidence="2">
    <location>
        <begin position="3"/>
        <end position="42"/>
    </location>
</feature>
<dbReference type="GO" id="GO:0004803">
    <property type="term" value="F:transposase activity"/>
    <property type="evidence" value="ECO:0007669"/>
    <property type="project" value="InterPro"/>
</dbReference>
<evidence type="ECO:0000259" key="2">
    <source>
        <dbReference type="Pfam" id="PF02371"/>
    </source>
</evidence>
<name>A0A1L5PAJ0_RHIET</name>
<dbReference type="GO" id="GO:0006313">
    <property type="term" value="P:DNA transposition"/>
    <property type="evidence" value="ECO:0007669"/>
    <property type="project" value="InterPro"/>
</dbReference>
<evidence type="ECO:0000313" key="3">
    <source>
        <dbReference type="EMBL" id="APO77191.1"/>
    </source>
</evidence>
<evidence type="ECO:0000313" key="4">
    <source>
        <dbReference type="Proteomes" id="UP000185109"/>
    </source>
</evidence>
<dbReference type="AlphaFoldDB" id="A0A1L5PAJ0"/>
<proteinExistence type="predicted"/>